<feature type="non-terminal residue" evidence="1">
    <location>
        <position position="190"/>
    </location>
</feature>
<keyword evidence="2" id="KW-1185">Reference proteome</keyword>
<name>A0AAD4D879_9FUNG</name>
<gene>
    <name evidence="1" type="ORF">BGZ95_000873</name>
</gene>
<organism evidence="1 2">
    <name type="scientific">Linnemannia exigua</name>
    <dbReference type="NCBI Taxonomy" id="604196"/>
    <lineage>
        <taxon>Eukaryota</taxon>
        <taxon>Fungi</taxon>
        <taxon>Fungi incertae sedis</taxon>
        <taxon>Mucoromycota</taxon>
        <taxon>Mortierellomycotina</taxon>
        <taxon>Mortierellomycetes</taxon>
        <taxon>Mortierellales</taxon>
        <taxon>Mortierellaceae</taxon>
        <taxon>Linnemannia</taxon>
    </lineage>
</organism>
<dbReference type="Proteomes" id="UP001194580">
    <property type="component" value="Unassembled WGS sequence"/>
</dbReference>
<sequence length="190" mass="21059">MYLMDKTWDPGLMLERVIQTAIYRDAVLDISQNPHIKKSYNASIMDVTKALAGKGLVKEEEPTSCPLSIVAHRIKTDLLNPTTRMEPLPLIILLGSDRMCMTVRPRTSLSWVLLSEHMSCTIAIFSSTVAPRIYQPEISRRVLCFLHEKNPLAGRSTFAVLQVTDKALVSSYHPKVAVAATARPAIPSAS</sequence>
<comment type="caution">
    <text evidence="1">The sequence shown here is derived from an EMBL/GenBank/DDBJ whole genome shotgun (WGS) entry which is preliminary data.</text>
</comment>
<dbReference type="EMBL" id="JAAAIL010001170">
    <property type="protein sequence ID" value="KAG0271330.1"/>
    <property type="molecule type" value="Genomic_DNA"/>
</dbReference>
<reference evidence="1" key="1">
    <citation type="journal article" date="2020" name="Fungal Divers.">
        <title>Resolving the Mortierellaceae phylogeny through synthesis of multi-gene phylogenetics and phylogenomics.</title>
        <authorList>
            <person name="Vandepol N."/>
            <person name="Liber J."/>
            <person name="Desiro A."/>
            <person name="Na H."/>
            <person name="Kennedy M."/>
            <person name="Barry K."/>
            <person name="Grigoriev I.V."/>
            <person name="Miller A.N."/>
            <person name="O'Donnell K."/>
            <person name="Stajich J.E."/>
            <person name="Bonito G."/>
        </authorList>
    </citation>
    <scope>NUCLEOTIDE SEQUENCE</scope>
    <source>
        <strain evidence="1">NRRL 28262</strain>
    </source>
</reference>
<protein>
    <submittedName>
        <fullName evidence="1">Uncharacterized protein</fullName>
    </submittedName>
</protein>
<proteinExistence type="predicted"/>
<dbReference type="AlphaFoldDB" id="A0AAD4D879"/>
<evidence type="ECO:0000313" key="1">
    <source>
        <dbReference type="EMBL" id="KAG0271330.1"/>
    </source>
</evidence>
<accession>A0AAD4D879</accession>
<evidence type="ECO:0000313" key="2">
    <source>
        <dbReference type="Proteomes" id="UP001194580"/>
    </source>
</evidence>